<dbReference type="Proteomes" id="UP000289862">
    <property type="component" value="Plasmid 2"/>
</dbReference>
<keyword evidence="1" id="KW-0175">Coiled coil</keyword>
<dbReference type="EMBL" id="LR215032">
    <property type="protein sequence ID" value="VEU73099.1"/>
    <property type="molecule type" value="Genomic_DNA"/>
</dbReference>
<dbReference type="KEGG" id="mgal:NCTC10186_00588"/>
<reference evidence="2 3" key="1">
    <citation type="submission" date="2019-01" db="EMBL/GenBank/DDBJ databases">
        <authorList>
            <consortium name="Pathogen Informatics"/>
        </authorList>
    </citation>
    <scope>NUCLEOTIDE SEQUENCE [LARGE SCALE GENOMIC DNA]</scope>
    <source>
        <strain evidence="2 3">NCTC10186</strain>
        <plasmid evidence="3">2</plasmid>
    </source>
</reference>
<evidence type="ECO:0000256" key="1">
    <source>
        <dbReference type="SAM" id="Coils"/>
    </source>
</evidence>
<feature type="coiled-coil region" evidence="1">
    <location>
        <begin position="486"/>
        <end position="534"/>
    </location>
</feature>
<evidence type="ECO:0000313" key="2">
    <source>
        <dbReference type="EMBL" id="VEU73099.1"/>
    </source>
</evidence>
<dbReference type="RefSeq" id="WP_129724684.1">
    <property type="nucleotide sequence ID" value="NZ_LR215032.1"/>
</dbReference>
<proteinExistence type="predicted"/>
<protein>
    <submittedName>
        <fullName evidence="2">Uncharacterized protein</fullName>
    </submittedName>
</protein>
<sequence length="921" mass="107386">MQLQKNHKIALILLTLGLSATIASPIIAKQIWNGQGSSLEYIHIPLIKQKQKINSNLETITKNYQNKIPQIEAKIKQLINSKQTQDDKLLQINNSLNTTTSLKIKIQNLIRAYRQFLINPTSIHDYLSSKYQSIFDALKVENWADNQTKLALTPDLQEQVNNLQKQLITYLETFKLKSQNANELISNNKDNKILEFHLHNDLDAITFNAQNYFNEYHSIFLQFNKITKDNFRNFLIAFDTFFESVEEQISKLNSSLNLYIEALVQKENLITEKIKDLSLQKDLFFNSIEILQKYLQENKQTYELIKLDSDYLGSIIENQKLTNINKELVYKSFLHAYALKFDTLSSSFLNYLTSILELEINLPEFISKVQNLKNQTLEIRNNNQELINLAHSDLKNIKVQQNIGEIFKNIFNLNINLIDNILNLIENQTNELSFLNDEKQRLFGEVEIQNSKIDQINLVLINSQNEILTLNSKISKIEKSIHKAQTQNLVEEIANLSSKLKSLNKEKQKVALVQKEQEQEKNIIQNQYNQLTNKLIKLISISEQKLIILKHMNLSLSILFQENTTNNNLIETLRLKVQELTNLNAENKKIKENLVKEHKLEVTKFENKIQSLILETKLKNEKLNSYKLEISNINNQIDSLNIANRNLTSNIEILNLEINKYQDKINQQKLQIQDKETEIAKLEAKILNQQNKIQNYETQLIDLRNSNPENDSKIMAIKQELNQAKLTIENLKNSKAQMQEIILEWQAKLEKEKIQNQAIISKLNEKLNDQNEKLKLVKLELNKSEEIKNNLLAQLSVAEKEISNLKIQLETKENEKQKLMSLLKEKESLNETEKAKLNTIINELSKEKEKLTSEIASLEANRTIEDKKKDDLIKTLGYQNQTLKLELEKLNQNFNNNFVPWVSKLEALFYTFYLITYIHSI</sequence>
<geneLocation type="plasmid" evidence="2 3">
    <name>2</name>
</geneLocation>
<accession>A0A449AZX7</accession>
<evidence type="ECO:0000313" key="3">
    <source>
        <dbReference type="Proteomes" id="UP000289862"/>
    </source>
</evidence>
<gene>
    <name evidence="2" type="ORF">NCTC10186_00588</name>
</gene>
<name>A0A449AZX7_9BACT</name>
<dbReference type="AlphaFoldDB" id="A0A449AZX7"/>
<keyword evidence="2" id="KW-0614">Plasmid</keyword>
<feature type="coiled-coil region" evidence="1">
    <location>
        <begin position="355"/>
        <end position="389"/>
    </location>
</feature>
<keyword evidence="3" id="KW-1185">Reference proteome</keyword>
<feature type="coiled-coil region" evidence="1">
    <location>
        <begin position="418"/>
        <end position="445"/>
    </location>
</feature>
<organism evidence="2 3">
    <name type="scientific">Mycoplasmopsis gallopavonis</name>
    <dbReference type="NCBI Taxonomy" id="76629"/>
    <lineage>
        <taxon>Bacteria</taxon>
        <taxon>Bacillati</taxon>
        <taxon>Mycoplasmatota</taxon>
        <taxon>Mycoplasmoidales</taxon>
        <taxon>Metamycoplasmataceae</taxon>
        <taxon>Mycoplasmopsis</taxon>
    </lineage>
</organism>
<feature type="coiled-coil region" evidence="1">
    <location>
        <begin position="566"/>
        <end position="893"/>
    </location>
</feature>